<dbReference type="InterPro" id="IPR011050">
    <property type="entry name" value="Pectin_lyase_fold/virulence"/>
</dbReference>
<dbReference type="SUPFAM" id="SSF51126">
    <property type="entry name" value="Pectin lyase-like"/>
    <property type="match status" value="1"/>
</dbReference>
<dbReference type="Gene3D" id="2.160.20.10">
    <property type="entry name" value="Single-stranded right-handed beta-helix, Pectin lyase-like"/>
    <property type="match status" value="1"/>
</dbReference>
<dbReference type="InterPro" id="IPR006626">
    <property type="entry name" value="PbH1"/>
</dbReference>
<dbReference type="SMART" id="SM00710">
    <property type="entry name" value="PbH1"/>
    <property type="match status" value="6"/>
</dbReference>
<accession>A0A858RC13</accession>
<dbReference type="EMBL" id="CP051775">
    <property type="protein sequence ID" value="QJE74613.1"/>
    <property type="molecule type" value="Genomic_DNA"/>
</dbReference>
<protein>
    <recommendedName>
        <fullName evidence="3">Right handed beta helix domain-containing protein</fullName>
    </recommendedName>
</protein>
<gene>
    <name evidence="1" type="ORF">HHL28_17485</name>
</gene>
<dbReference type="KEGG" id="acru:HHL28_17485"/>
<evidence type="ECO:0008006" key="3">
    <source>
        <dbReference type="Google" id="ProtNLM"/>
    </source>
</evidence>
<proteinExistence type="predicted"/>
<dbReference type="AlphaFoldDB" id="A0A858RC13"/>
<dbReference type="InterPro" id="IPR012334">
    <property type="entry name" value="Pectin_lyas_fold"/>
</dbReference>
<name>A0A858RC13_9PROT</name>
<reference evidence="1" key="1">
    <citation type="submission" date="2020-04" db="EMBL/GenBank/DDBJ databases">
        <title>A desert anoxygenic phototrophic bacterium fixes CO2 using RubisCO under aerobic conditions.</title>
        <authorList>
            <person name="Tang K."/>
        </authorList>
    </citation>
    <scope>NUCLEOTIDE SEQUENCE [LARGE SCALE GENOMIC DNA]</scope>
    <source>
        <strain evidence="1">MIMtkB3</strain>
    </source>
</reference>
<keyword evidence="2" id="KW-1185">Reference proteome</keyword>
<dbReference type="Proteomes" id="UP000501891">
    <property type="component" value="Chromosome"/>
</dbReference>
<evidence type="ECO:0000313" key="2">
    <source>
        <dbReference type="Proteomes" id="UP000501891"/>
    </source>
</evidence>
<evidence type="ECO:0000313" key="1">
    <source>
        <dbReference type="EMBL" id="QJE74613.1"/>
    </source>
</evidence>
<sequence length="551" mass="57584">MDHDYGSLQAAVDAAAGKTLVLTASHRLSVAVNVGGATRSPVHIMAMPGVVITQTGDGQDGFRIGSDDCILDGLTIVFECTNTSSNCQSGSGIRALAGVRRPIIRGCKVVNWRYGYTFNGVKGGRIEGCWAWGGSADGAASSDFFLYAESGNPNDRIDVEGCFALSNNDNGFSIATNSGERNVHIRGCLAVPCDPTGTTELAEGDVRRRYGFVMGYNGNSEILSTVTGCEARLCAYAGFYSQGGALPAGTVAWSNLVASRCGFGTFFPQDSSLRAGFLIISGGADTWTGLVAADCHHAGIKFCPDFGYSNTNGMRASFSAITIARTEGYGIWCTNKPAHAVFTGYTITGSRDAAVYIEANSHDAGGIVFGDGRVEVNGAKGGFQVSATVGGIDFNQPVTIAGAIEIVGDGDPTDNEFNSGIWCEGNVRVRGASIKGFHRGVNVREVTAGRRIDRVFESLVLEDCAFGFNAAGTGTLLATQSVFRNCATKTYGAFVVGSLIGEAIHFQTGTLPASGVWAQGDIGWNPSPTIGTPYQYVCVASGSPGTWISKI</sequence>
<organism evidence="1 2">
    <name type="scientific">Aerophototrophica crusticola</name>
    <dbReference type="NCBI Taxonomy" id="1709002"/>
    <lineage>
        <taxon>Bacteria</taxon>
        <taxon>Pseudomonadati</taxon>
        <taxon>Pseudomonadota</taxon>
        <taxon>Alphaproteobacteria</taxon>
        <taxon>Rhodospirillales</taxon>
        <taxon>Rhodospirillaceae</taxon>
        <taxon>Aerophototrophica</taxon>
    </lineage>
</organism>